<organism evidence="7 8">
    <name type="scientific">bacterium (Candidatus Gribaldobacteria) CG03_land_8_20_14_0_80_36_40</name>
    <dbReference type="NCBI Taxonomy" id="2014271"/>
    <lineage>
        <taxon>Bacteria</taxon>
        <taxon>Candidatus Gribaldobacteria</taxon>
    </lineage>
</organism>
<dbReference type="Proteomes" id="UP000228816">
    <property type="component" value="Unassembled WGS sequence"/>
</dbReference>
<dbReference type="NCBIfam" id="NF009044">
    <property type="entry name" value="PRK12378.1"/>
    <property type="match status" value="1"/>
</dbReference>
<evidence type="ECO:0000259" key="6">
    <source>
        <dbReference type="Pfam" id="PF20772"/>
    </source>
</evidence>
<dbReference type="InterPro" id="IPR048300">
    <property type="entry name" value="TACO1_YebC-like_2nd/3rd_dom"/>
</dbReference>
<dbReference type="SUPFAM" id="SSF75625">
    <property type="entry name" value="YebC-like"/>
    <property type="match status" value="1"/>
</dbReference>
<keyword evidence="4" id="KW-0963">Cytoplasm</keyword>
<gene>
    <name evidence="7" type="ORF">COS44_00015</name>
</gene>
<dbReference type="Gene3D" id="3.30.70.980">
    <property type="match status" value="2"/>
</dbReference>
<proteinExistence type="inferred from homology"/>
<dbReference type="PANTHER" id="PTHR12532:SF0">
    <property type="entry name" value="TRANSLATIONAL ACTIVATOR OF CYTOCHROME C OXIDASE 1"/>
    <property type="match status" value="1"/>
</dbReference>
<dbReference type="InterPro" id="IPR017856">
    <property type="entry name" value="Integrase-like_N"/>
</dbReference>
<keyword evidence="2 4" id="KW-0805">Transcription regulation</keyword>
<evidence type="ECO:0000313" key="7">
    <source>
        <dbReference type="EMBL" id="PIV14232.1"/>
    </source>
</evidence>
<dbReference type="Gene3D" id="1.10.10.200">
    <property type="match status" value="1"/>
</dbReference>
<dbReference type="InterPro" id="IPR026564">
    <property type="entry name" value="Transcrip_reg_TACO1-like_dom3"/>
</dbReference>
<dbReference type="HAMAP" id="MF_00693">
    <property type="entry name" value="Transcrip_reg_TACO1"/>
    <property type="match status" value="1"/>
</dbReference>
<sequence length="254" mass="28650">MSGHSHARTVKRVKDAHDAQRGKIFSKIARMISVAAKEGANPEMNSKLRRALEEARTANMPKDNIERAIKRGVGELGKENLEEVNYEAFGPGGIALIIEAITDNKNRALAEIKRILQKYSGKLAESGSVKWLFERKGVITINPNDQIPYKTEPSGYRPMPKKEDLELKAIEAGAEDIFWHKDENMLDLYTKTEDLEKVKESLNNQGIKIELTSLDLVAKDPIEVTQKDKETLEKLFEELSENDAVQDIYSNLKT</sequence>
<dbReference type="Pfam" id="PF01709">
    <property type="entry name" value="Transcrip_reg"/>
    <property type="match status" value="1"/>
</dbReference>
<dbReference type="GO" id="GO:0006355">
    <property type="term" value="P:regulation of DNA-templated transcription"/>
    <property type="evidence" value="ECO:0007669"/>
    <property type="project" value="UniProtKB-UniRule"/>
</dbReference>
<comment type="subcellular location">
    <subcellularLocation>
        <location evidence="4">Cytoplasm</location>
    </subcellularLocation>
</comment>
<keyword evidence="3 4" id="KW-0804">Transcription</keyword>
<comment type="caution">
    <text evidence="7">The sequence shown here is derived from an EMBL/GenBank/DDBJ whole genome shotgun (WGS) entry which is preliminary data.</text>
</comment>
<feature type="domain" description="TACO1/YebC-like second and third" evidence="5">
    <location>
        <begin position="81"/>
        <end position="252"/>
    </location>
</feature>
<evidence type="ECO:0000256" key="2">
    <source>
        <dbReference type="ARBA" id="ARBA00023015"/>
    </source>
</evidence>
<dbReference type="PANTHER" id="PTHR12532">
    <property type="entry name" value="TRANSLATIONAL ACTIVATOR OF CYTOCHROME C OXIDASE 1"/>
    <property type="match status" value="1"/>
</dbReference>
<evidence type="ECO:0000256" key="1">
    <source>
        <dbReference type="ARBA" id="ARBA00008724"/>
    </source>
</evidence>
<dbReference type="InterPro" id="IPR002876">
    <property type="entry name" value="Transcrip_reg_TACO1-like"/>
</dbReference>
<dbReference type="EMBL" id="PEUS01000001">
    <property type="protein sequence ID" value="PIV14232.1"/>
    <property type="molecule type" value="Genomic_DNA"/>
</dbReference>
<keyword evidence="4 7" id="KW-0238">DNA-binding</keyword>
<evidence type="ECO:0000259" key="5">
    <source>
        <dbReference type="Pfam" id="PF01709"/>
    </source>
</evidence>
<dbReference type="FunFam" id="1.10.10.200:FF:000002">
    <property type="entry name" value="Probable transcriptional regulatory protein CLM62_37755"/>
    <property type="match status" value="1"/>
</dbReference>
<dbReference type="NCBIfam" id="TIGR01033">
    <property type="entry name" value="YebC/PmpR family DNA-binding transcriptional regulator"/>
    <property type="match status" value="1"/>
</dbReference>
<accession>A0A2M7BZW2</accession>
<dbReference type="AlphaFoldDB" id="A0A2M7BZW2"/>
<feature type="domain" description="TACO1/YebC-like N-terminal" evidence="6">
    <location>
        <begin position="6"/>
        <end position="75"/>
    </location>
</feature>
<dbReference type="InterPro" id="IPR049083">
    <property type="entry name" value="TACO1_YebC_N"/>
</dbReference>
<reference evidence="8" key="1">
    <citation type="submission" date="2017-09" db="EMBL/GenBank/DDBJ databases">
        <title>Depth-based differentiation of microbial function through sediment-hosted aquifers and enrichment of novel symbionts in the deep terrestrial subsurface.</title>
        <authorList>
            <person name="Probst A.J."/>
            <person name="Ladd B."/>
            <person name="Jarett J.K."/>
            <person name="Geller-Mcgrath D.E."/>
            <person name="Sieber C.M.K."/>
            <person name="Emerson J.B."/>
            <person name="Anantharaman K."/>
            <person name="Thomas B.C."/>
            <person name="Malmstrom R."/>
            <person name="Stieglmeier M."/>
            <person name="Klingl A."/>
            <person name="Woyke T."/>
            <person name="Ryan C.M."/>
            <person name="Banfield J.F."/>
        </authorList>
    </citation>
    <scope>NUCLEOTIDE SEQUENCE [LARGE SCALE GENOMIC DNA]</scope>
</reference>
<dbReference type="NCBIfam" id="NF001030">
    <property type="entry name" value="PRK00110.1"/>
    <property type="match status" value="1"/>
</dbReference>
<comment type="similarity">
    <text evidence="1 4">Belongs to the TACO1 family.</text>
</comment>
<dbReference type="GO" id="GO:0003677">
    <property type="term" value="F:DNA binding"/>
    <property type="evidence" value="ECO:0007669"/>
    <property type="project" value="UniProtKB-UniRule"/>
</dbReference>
<dbReference type="GO" id="GO:0005737">
    <property type="term" value="C:cytoplasm"/>
    <property type="evidence" value="ECO:0007669"/>
    <property type="project" value="UniProtKB-SubCell"/>
</dbReference>
<dbReference type="InterPro" id="IPR029072">
    <property type="entry name" value="YebC-like"/>
</dbReference>
<protein>
    <recommendedName>
        <fullName evidence="4">Probable transcriptional regulatory protein COS44_00015</fullName>
    </recommendedName>
</protein>
<evidence type="ECO:0000256" key="4">
    <source>
        <dbReference type="HAMAP-Rule" id="MF_00693"/>
    </source>
</evidence>
<dbReference type="Pfam" id="PF20772">
    <property type="entry name" value="TACO1_YebC_N"/>
    <property type="match status" value="1"/>
</dbReference>
<name>A0A2M7BZW2_9BACT</name>
<evidence type="ECO:0000256" key="3">
    <source>
        <dbReference type="ARBA" id="ARBA00023163"/>
    </source>
</evidence>
<evidence type="ECO:0000313" key="8">
    <source>
        <dbReference type="Proteomes" id="UP000228816"/>
    </source>
</evidence>